<protein>
    <submittedName>
        <fullName evidence="4">Uncharacterized protein</fullName>
    </submittedName>
</protein>
<dbReference type="PANTHER" id="PTHR12658:SF0">
    <property type="entry name" value="TUBULIN-SPECIFIC CHAPERONE D"/>
    <property type="match status" value="1"/>
</dbReference>
<reference evidence="4 5" key="1">
    <citation type="submission" date="2017-11" db="EMBL/GenBank/DDBJ databases">
        <title>Plasmodium falciparum NF54 genome assembly.</title>
        <authorList>
            <person name="Bryant J.M."/>
            <person name="Baumgarten S."/>
            <person name="Scheidig-Benatar C."/>
            <person name="Scherf A."/>
        </authorList>
    </citation>
    <scope>NUCLEOTIDE SEQUENCE [LARGE SCALE GENOMIC DNA]</scope>
    <source>
        <strain evidence="4">NF54</strain>
    </source>
</reference>
<dbReference type="GO" id="GO:0048487">
    <property type="term" value="F:beta-tubulin binding"/>
    <property type="evidence" value="ECO:0007669"/>
    <property type="project" value="InterPro"/>
</dbReference>
<evidence type="ECO:0000313" key="3">
    <source>
        <dbReference type="EMBL" id="KAF4328923.1"/>
    </source>
</evidence>
<dbReference type="GO" id="GO:0000226">
    <property type="term" value="P:microtubule cytoskeleton organization"/>
    <property type="evidence" value="ECO:0007669"/>
    <property type="project" value="TreeGrafter"/>
</dbReference>
<dbReference type="SUPFAM" id="SSF48371">
    <property type="entry name" value="ARM repeat"/>
    <property type="match status" value="1"/>
</dbReference>
<dbReference type="GO" id="GO:0007021">
    <property type="term" value="P:tubulin complex assembly"/>
    <property type="evidence" value="ECO:0007669"/>
    <property type="project" value="InterPro"/>
</dbReference>
<dbReference type="InterPro" id="IPR016024">
    <property type="entry name" value="ARM-type_fold"/>
</dbReference>
<dbReference type="Pfam" id="PF23579">
    <property type="entry name" value="ARM_TBCD"/>
    <property type="match status" value="1"/>
</dbReference>
<reference evidence="3 6" key="2">
    <citation type="submission" date="2018-05" db="EMBL/GenBank/DDBJ databases">
        <title>Genome assembly of Plasmodium falciparum NF54 DiCre.</title>
        <authorList>
            <person name="Baumgarten S."/>
            <person name="Treeck M."/>
            <person name="Scherf A."/>
        </authorList>
    </citation>
    <scope>NUCLEOTIDE SEQUENCE [LARGE SCALE GENOMIC DNA]</scope>
    <source>
        <strain evidence="3">NF54</strain>
    </source>
</reference>
<dbReference type="Proteomes" id="UP000232684">
    <property type="component" value="Unassembled WGS sequence"/>
</dbReference>
<proteinExistence type="predicted"/>
<gene>
    <name evidence="4" type="ORF">CK202_0266</name>
    <name evidence="3" type="ORF">CYL21_2066</name>
</gene>
<evidence type="ECO:0000313" key="5">
    <source>
        <dbReference type="Proteomes" id="UP000232684"/>
    </source>
</evidence>
<evidence type="ECO:0000313" key="6">
    <source>
        <dbReference type="Proteomes" id="UP000754359"/>
    </source>
</evidence>
<comment type="caution">
    <text evidence="4">The sequence shown here is derived from an EMBL/GenBank/DDBJ whole genome shotgun (WGS) entry which is preliminary data.</text>
</comment>
<evidence type="ECO:0000313" key="4">
    <source>
        <dbReference type="EMBL" id="PKC49555.1"/>
    </source>
</evidence>
<keyword evidence="2" id="KW-0812">Transmembrane</keyword>
<dbReference type="GO" id="GO:0005096">
    <property type="term" value="F:GTPase activator activity"/>
    <property type="evidence" value="ECO:0007669"/>
    <property type="project" value="InterPro"/>
</dbReference>
<accession>A0A2I0C1W3</accession>
<evidence type="ECO:0000256" key="2">
    <source>
        <dbReference type="SAM" id="Phobius"/>
    </source>
</evidence>
<name>A0A2I0C1W3_PLAFO</name>
<feature type="transmembrane region" description="Helical" evidence="2">
    <location>
        <begin position="292"/>
        <end position="310"/>
    </location>
</feature>
<dbReference type="EMBL" id="NYMT01000001">
    <property type="protein sequence ID" value="PKC49555.1"/>
    <property type="molecule type" value="Genomic_DNA"/>
</dbReference>
<evidence type="ECO:0000256" key="1">
    <source>
        <dbReference type="SAM" id="MobiDB-lite"/>
    </source>
</evidence>
<sequence>MESKKTFFRENEQVKNRLESVMNIINKDDDKYILDNFNIILDNLYYLKSCLNSYREVKNVLDPHLNLLVHSFLYFMKKSFKNVKYIISYYKKNLYEEEKKRNENDNISVEINKCNIAHIDEDSNNNNNNNNVKISYDTIKICSEEQFHFGFLKNNLIHGNNNNSNTHQDTEKNVQCTIHINNMLNKENIKNHIGCSKDDYEYSACVNSKTNLERKYSDDEFLNMYIIIKEIYKYYNTLISVRGEKKIKSLFTCNSFYLYNIVDLLLLLKREEEIFEYISNLVYNKTGENNSWVFSYILIIWLSFCLYIPFKLKDVDKYMLNNIEEIYYYYIKKNEKSKEACSILYSHFLRRQDVYECNIYFHHFFLISKEIMMKLIYIDLEKAKSKEPKDEEFYIIKNKELPSYCNNTKFSNIILHGILLTHKRVLKKVEKKILFNYKKFYNFFLIQNFKYLDFTETSKALKILCLGYYALLFLDKNEDYKNITSTNVETNNNHSCNINILEKSKEEKKKESNIYKLTQKNSLSNTKFCYNNLDYEHMYKDHPLFHKLPMYVNINDAFIEYKTAHETEHFHILGNKKEINNNILEKNKVNTTSDNINLENDYSNTYHIEQNKCEDNVILFDKKDSSTNNTTITKKDNSNNNNDNDNTNNNNDNDNSNNNNDNGSNNDNSSNNNIYYRPSYKEQLEHIKIVGGKKFICESHIMEILNIFFFYFNDNNSYIRWCLSKSFGNIMIYLNVDNINTVINKFDDFTKYNDYNMLCTINYTLFHFLFNKNIISVDILNYLLKKIIHSLYSDKVKIYPSAFVLLYSLFKYNKYIKMNFKNNVTNINYFLFHLIFIKLIIFSLFEDNINVRKSSMSLLQLYVGKFNFFYEIENKNRLDKNTMEIAEMYVNNNNNVCDNDLIVDTPMENNVHNHENKNINSYFIDNSKGNLNNIIEHPMYISSSKNNQEHFFDRMLDFINLFFSHSDISTYYENVRNMSNEFVDNSKISIPLIKYTINNYNINKNINNDNNENINNNNENINNDINENINNCDNIFYKRNHRYMNQIKRDIFNKNIDLLRTCNFNELINLKKSIIIKTKMVCNFFLYKYPIIYHLYSNKLFHENVNVRLLSSESLSNLCILDCDYFIHVVLPFLIKKSYEENVLIKHGSIICISKILLKLKKEINENLQNDIKNIIIYSEKKRIYKFKKGEILRHSLCLLIQSICQCNYFLVKKNTCTFFKDILHNNLFHYNEIIQFEASKIFYYMPIYLLSKQHTIEFIYEVFFNIIKKKNNFLHLKGYFILLCFVNDTIIPYVCSELIQLFYYILKKNSTYYKTKNKYYIKHNKEDIQNINVENTNDYNDIKKDVYFFKKINFETYPIDYNMKIFCLLSLFNVVNNLRNIYISDFLKVYTKCTINFKGLIKSRGPKINKKKKINNINIHEMDYFSNSTNENNERENSQVNCSNKKASYLNGSGNNSSNGKELEYNLRSGSLYKNDNLNNNKVDEKELCFERDSVDKNYNELTIPLDVSYHKKKRRKRNTSFYIRKDINFIRKEISWDKVLEKNKKKNGDMHSDILEYKLNINKITKILILYLQEYVYENDIGDSHIFVREICLGLTIFLLTSYPLYFFKKRNKNVQNVNNINDVNDVNNLSNVKNVVNAYKDRIKEKNDDTKIHKVDKCSCPLKLYHPNEKSSDKNKNMCLSKNYFYEQFDSDNSYEDEDEEYINDKNGTDDILKNEKEETYYIYIIYKIKKKYINILIQLLLKLLCEKNMRTHKMCLFLLNYLYNYSIFNTKEKIMDTFSFNNIFNKYCHDFSYELFLKKKIDDNIRKSKMNIYNYLNTYSDNICNVFENIIVHTCDYYQPLYLKEDKEQNIEFEEEDLEKEKIYNNTPCSCVYEEEITSLFLNKNYKYNLIKTIFNKINNFIYLYNYALKYASFSIFHKNKYMSTRKGVIKGYSEKDNIESCDNMNNIKDNLDDAHNDPCEFNKLDGNKKSDDLCFDLIFDNIHINNDFIDEMNVSENEDKISMEEEGLIKDVHFLLDKGKKNISVIKCLEYNEIYLYKHIFYLLFLNKYNYYIINGFFNSLCYYSSHSEYSNYEYTNLITKGKEKSIEFLFLEFLERYKNIYTFGYIRDDILFLYIRYYKKYYVNYDYSIVNNIIYQYNDNKNKKMKKLLYPYNDSYEKLIDNEGNENLQMDGYMENDLEKYDNFGCCYNYEENYFSLFNYNMHDINLKEIISLEKTCREFNYSYNIFNNYNIYFDGNIILFYNNVESNNMDKSLQKKKRIKENKKIKREQHEKIELLPYVNICLIKILYYLNNFNLVQLEIFLKSVNSFIKSSIMNNFAAYSFLYFFLISLDKYNSFALIKTISEVIINIFMCLSIHNNIKRLAMFLILQLLVHRYPKIREFTNEYFYANINFISPSEFKHYLFKSYEDLESIMSILINTQFSLMLKKENCHIKLAVEEISTLLNIPY</sequence>
<dbReference type="EMBL" id="QFXU01000012">
    <property type="protein sequence ID" value="KAF4328923.1"/>
    <property type="molecule type" value="Genomic_DNA"/>
</dbReference>
<feature type="region of interest" description="Disordered" evidence="1">
    <location>
        <begin position="628"/>
        <end position="675"/>
    </location>
</feature>
<dbReference type="PANTHER" id="PTHR12658">
    <property type="entry name" value="BETA-TUBULIN COFACTOR D"/>
    <property type="match status" value="1"/>
</dbReference>
<dbReference type="InterPro" id="IPR033162">
    <property type="entry name" value="TBCD"/>
</dbReference>
<dbReference type="GO" id="GO:0007023">
    <property type="term" value="P:post-chaperonin tubulin folding pathway"/>
    <property type="evidence" value="ECO:0007669"/>
    <property type="project" value="InterPro"/>
</dbReference>
<dbReference type="Proteomes" id="UP000754359">
    <property type="component" value="Unassembled WGS sequence"/>
</dbReference>
<organism evidence="4 5">
    <name type="scientific">Plasmodium falciparum (isolate NF54)</name>
    <dbReference type="NCBI Taxonomy" id="5843"/>
    <lineage>
        <taxon>Eukaryota</taxon>
        <taxon>Sar</taxon>
        <taxon>Alveolata</taxon>
        <taxon>Apicomplexa</taxon>
        <taxon>Aconoidasida</taxon>
        <taxon>Haemosporida</taxon>
        <taxon>Plasmodiidae</taxon>
        <taxon>Plasmodium</taxon>
        <taxon>Plasmodium (Laverania)</taxon>
    </lineage>
</organism>
<keyword evidence="2" id="KW-0472">Membrane</keyword>
<feature type="compositionally biased region" description="Low complexity" evidence="1">
    <location>
        <begin position="628"/>
        <end position="673"/>
    </location>
</feature>
<keyword evidence="2" id="KW-1133">Transmembrane helix</keyword>